<proteinExistence type="inferred from homology"/>
<comment type="subcellular location">
    <subcellularLocation>
        <location evidence="1">Membrane</location>
        <topology evidence="1">Multi-pass membrane protein</topology>
    </subcellularLocation>
</comment>
<evidence type="ECO:0000256" key="5">
    <source>
        <dbReference type="ARBA" id="ARBA00022692"/>
    </source>
</evidence>
<feature type="transmembrane region" description="Helical" evidence="8">
    <location>
        <begin position="83"/>
        <end position="104"/>
    </location>
</feature>
<evidence type="ECO:0000256" key="1">
    <source>
        <dbReference type="ARBA" id="ARBA00004141"/>
    </source>
</evidence>
<evidence type="ECO:0000256" key="6">
    <source>
        <dbReference type="ARBA" id="ARBA00022989"/>
    </source>
</evidence>
<feature type="transmembrane region" description="Helical" evidence="8">
    <location>
        <begin position="272"/>
        <end position="290"/>
    </location>
</feature>
<feature type="transmembrane region" description="Helical" evidence="8">
    <location>
        <begin position="148"/>
        <end position="167"/>
    </location>
</feature>
<reference evidence="9 10" key="1">
    <citation type="submission" date="2019-04" db="EMBL/GenBank/DDBJ databases">
        <title>Bacillus caeni sp. nov., a bacterium isolated from mangrove sediment.</title>
        <authorList>
            <person name="Huang H."/>
            <person name="Mo K."/>
            <person name="Hu Y."/>
        </authorList>
    </citation>
    <scope>NUCLEOTIDE SEQUENCE [LARGE SCALE GENOMIC DNA]</scope>
    <source>
        <strain evidence="9 10">HB172195</strain>
    </source>
</reference>
<protein>
    <submittedName>
        <fullName evidence="9">Spore gernimation protein</fullName>
    </submittedName>
</protein>
<feature type="transmembrane region" description="Helical" evidence="8">
    <location>
        <begin position="42"/>
        <end position="62"/>
    </location>
</feature>
<keyword evidence="6 8" id="KW-1133">Transmembrane helix</keyword>
<dbReference type="GO" id="GO:0016020">
    <property type="term" value="C:membrane"/>
    <property type="evidence" value="ECO:0007669"/>
    <property type="project" value="UniProtKB-SubCell"/>
</dbReference>
<keyword evidence="10" id="KW-1185">Reference proteome</keyword>
<evidence type="ECO:0000256" key="2">
    <source>
        <dbReference type="ARBA" id="ARBA00007998"/>
    </source>
</evidence>
<feature type="transmembrane region" description="Helical" evidence="8">
    <location>
        <begin position="333"/>
        <end position="355"/>
    </location>
</feature>
<dbReference type="OrthoDB" id="2381188at2"/>
<evidence type="ECO:0000256" key="4">
    <source>
        <dbReference type="ARBA" id="ARBA00022544"/>
    </source>
</evidence>
<dbReference type="RefSeq" id="WP_138126514.1">
    <property type="nucleotide sequence ID" value="NZ_SWLG01000007.1"/>
</dbReference>
<comment type="similarity">
    <text evidence="2">Belongs to the amino acid-polyamine-organocation (APC) superfamily. Spore germination protein (SGP) (TC 2.A.3.9) family.</text>
</comment>
<keyword evidence="4" id="KW-0309">Germination</keyword>
<dbReference type="Proteomes" id="UP000308230">
    <property type="component" value="Unassembled WGS sequence"/>
</dbReference>
<gene>
    <name evidence="9" type="ORF">FCL54_11430</name>
</gene>
<evidence type="ECO:0000256" key="8">
    <source>
        <dbReference type="SAM" id="Phobius"/>
    </source>
</evidence>
<accession>A0A5R9F0I3</accession>
<sequence>MESKNDQISVFHCLFIIIASAGLMSHVIVLPVLLNIGGRDSWISVLIFAVFYIAWILILHVIQKKTQQKHIFLWLADKGNKTIAYLFSLIVTIYLLSTASVSFLDTITWANITYLPETPGIWLSLTLSFICFLSALSGIKSIAIINGIMLPVVILFGFLVAFGNIQFKDYSLLRPFLENGWKPVLEASLYSGFGLLELFFIILYQHKASSKIKLRALLFSGIVLVMLTLGPLIGAIVIFGPHEAAIQRYPAYEQWGMLSLGRYIEHLDFLSVYQWMAGIFIRISLLIYIIPELFNLKGKRRMFTQAFVFLFLNGVVLFNPLSDTQFLMFVKDLFIPFSSIFIVAISFLLAFYSLLKSA</sequence>
<evidence type="ECO:0000313" key="10">
    <source>
        <dbReference type="Proteomes" id="UP000308230"/>
    </source>
</evidence>
<feature type="transmembrane region" description="Helical" evidence="8">
    <location>
        <begin position="187"/>
        <end position="204"/>
    </location>
</feature>
<dbReference type="EMBL" id="SWLG01000007">
    <property type="protein sequence ID" value="TLS37132.1"/>
    <property type="molecule type" value="Genomic_DNA"/>
</dbReference>
<evidence type="ECO:0000313" key="9">
    <source>
        <dbReference type="EMBL" id="TLS37132.1"/>
    </source>
</evidence>
<dbReference type="NCBIfam" id="TIGR00912">
    <property type="entry name" value="2A0309"/>
    <property type="match status" value="1"/>
</dbReference>
<organism evidence="9 10">
    <name type="scientific">Exobacillus caeni</name>
    <dbReference type="NCBI Taxonomy" id="2574798"/>
    <lineage>
        <taxon>Bacteria</taxon>
        <taxon>Bacillati</taxon>
        <taxon>Bacillota</taxon>
        <taxon>Bacilli</taxon>
        <taxon>Bacillales</taxon>
        <taxon>Guptibacillaceae</taxon>
        <taxon>Exobacillus</taxon>
    </lineage>
</organism>
<dbReference type="AlphaFoldDB" id="A0A5R9F0I3"/>
<feature type="transmembrane region" description="Helical" evidence="8">
    <location>
        <begin position="302"/>
        <end position="321"/>
    </location>
</feature>
<name>A0A5R9F0I3_9BACL</name>
<keyword evidence="5 8" id="KW-0812">Transmembrane</keyword>
<evidence type="ECO:0000256" key="7">
    <source>
        <dbReference type="ARBA" id="ARBA00023136"/>
    </source>
</evidence>
<dbReference type="GO" id="GO:0009847">
    <property type="term" value="P:spore germination"/>
    <property type="evidence" value="ECO:0007669"/>
    <property type="project" value="InterPro"/>
</dbReference>
<keyword evidence="3" id="KW-0813">Transport</keyword>
<evidence type="ECO:0000256" key="3">
    <source>
        <dbReference type="ARBA" id="ARBA00022448"/>
    </source>
</evidence>
<dbReference type="Pfam" id="PF03845">
    <property type="entry name" value="Spore_permease"/>
    <property type="match status" value="1"/>
</dbReference>
<dbReference type="InterPro" id="IPR004761">
    <property type="entry name" value="Spore_GerAB"/>
</dbReference>
<comment type="caution">
    <text evidence="9">The sequence shown here is derived from an EMBL/GenBank/DDBJ whole genome shotgun (WGS) entry which is preliminary data.</text>
</comment>
<feature type="transmembrane region" description="Helical" evidence="8">
    <location>
        <begin position="216"/>
        <end position="239"/>
    </location>
</feature>
<dbReference type="PANTHER" id="PTHR34975:SF2">
    <property type="entry name" value="SPORE GERMINATION PROTEIN A2"/>
    <property type="match status" value="1"/>
</dbReference>
<feature type="transmembrane region" description="Helical" evidence="8">
    <location>
        <begin position="12"/>
        <end position="36"/>
    </location>
</feature>
<keyword evidence="7 8" id="KW-0472">Membrane</keyword>
<dbReference type="PANTHER" id="PTHR34975">
    <property type="entry name" value="SPORE GERMINATION PROTEIN A2"/>
    <property type="match status" value="1"/>
</dbReference>
<feature type="transmembrane region" description="Helical" evidence="8">
    <location>
        <begin position="119"/>
        <end position="136"/>
    </location>
</feature>